<dbReference type="VEuPathDB" id="FungiDB:H310_14099"/>
<reference evidence="1 2" key="1">
    <citation type="submission" date="2018-08" db="EMBL/GenBank/DDBJ databases">
        <title>Aphanomyces genome sequencing and annotation.</title>
        <authorList>
            <person name="Minardi D."/>
            <person name="Oidtmann B."/>
            <person name="Van Der Giezen M."/>
            <person name="Studholme D.J."/>
        </authorList>
    </citation>
    <scope>NUCLEOTIDE SEQUENCE [LARGE SCALE GENOMIC DNA]</scope>
    <source>
        <strain evidence="1 2">NJM0002</strain>
    </source>
</reference>
<proteinExistence type="predicted"/>
<comment type="caution">
    <text evidence="1">The sequence shown here is derived from an EMBL/GenBank/DDBJ whole genome shotgun (WGS) entry which is preliminary data.</text>
</comment>
<evidence type="ECO:0000313" key="2">
    <source>
        <dbReference type="Proteomes" id="UP000285060"/>
    </source>
</evidence>
<gene>
    <name evidence="1" type="ORF">DYB32_008679</name>
</gene>
<dbReference type="AlphaFoldDB" id="A0A3R6YYT9"/>
<evidence type="ECO:0000313" key="1">
    <source>
        <dbReference type="EMBL" id="RHY24810.1"/>
    </source>
</evidence>
<dbReference type="Proteomes" id="UP000285060">
    <property type="component" value="Unassembled WGS sequence"/>
</dbReference>
<sequence>MTFHHVPSIRCELHVQIIDTAMAMGGKQHHQPELAGEIRLPLRKYIDQKDHDEWHVVPQTLKQALVEAKSREVPARLHLVIRFTHAKTLVLTRELARAAKLRQDLLAQRRAFVQKQIARVLAVLDTKPHSTTKTNP</sequence>
<keyword evidence="2" id="KW-1185">Reference proteome</keyword>
<dbReference type="EMBL" id="QUSY01001491">
    <property type="protein sequence ID" value="RHY24810.1"/>
    <property type="molecule type" value="Genomic_DNA"/>
</dbReference>
<name>A0A3R6YYT9_9STRA</name>
<protein>
    <submittedName>
        <fullName evidence="1">Uncharacterized protein</fullName>
    </submittedName>
</protein>
<organism evidence="1 2">
    <name type="scientific">Aphanomyces invadans</name>
    <dbReference type="NCBI Taxonomy" id="157072"/>
    <lineage>
        <taxon>Eukaryota</taxon>
        <taxon>Sar</taxon>
        <taxon>Stramenopiles</taxon>
        <taxon>Oomycota</taxon>
        <taxon>Saprolegniomycetes</taxon>
        <taxon>Saprolegniales</taxon>
        <taxon>Verrucalvaceae</taxon>
        <taxon>Aphanomyces</taxon>
    </lineage>
</organism>
<accession>A0A3R6YYT9</accession>